<reference evidence="1 2" key="1">
    <citation type="submission" date="2024-09" db="EMBL/GenBank/DDBJ databases">
        <authorList>
            <person name="Sun Q."/>
            <person name="Mori K."/>
        </authorList>
    </citation>
    <scope>NUCLEOTIDE SEQUENCE [LARGE SCALE GENOMIC DNA]</scope>
    <source>
        <strain evidence="1 2">CCM 7224</strain>
    </source>
</reference>
<evidence type="ECO:0000313" key="2">
    <source>
        <dbReference type="Proteomes" id="UP001589785"/>
    </source>
</evidence>
<comment type="caution">
    <text evidence="1">The sequence shown here is derived from an EMBL/GenBank/DDBJ whole genome shotgun (WGS) entry which is preliminary data.</text>
</comment>
<gene>
    <name evidence="1" type="ORF">ACFFHQ_06450</name>
</gene>
<organism evidence="1 2">
    <name type="scientific">Geobacillus jurassicus</name>
    <dbReference type="NCBI Taxonomy" id="235932"/>
    <lineage>
        <taxon>Bacteria</taxon>
        <taxon>Bacillati</taxon>
        <taxon>Bacillota</taxon>
        <taxon>Bacilli</taxon>
        <taxon>Bacillales</taxon>
        <taxon>Anoxybacillaceae</taxon>
        <taxon>Geobacillus</taxon>
    </lineage>
</organism>
<dbReference type="EMBL" id="JBHLVN010000029">
    <property type="protein sequence ID" value="MFC0297103.1"/>
    <property type="molecule type" value="Genomic_DNA"/>
</dbReference>
<keyword evidence="2" id="KW-1185">Reference proteome</keyword>
<proteinExistence type="predicted"/>
<accession>A0ABV6GRH8</accession>
<name>A0ABV6GRH8_9BACL</name>
<evidence type="ECO:0000313" key="1">
    <source>
        <dbReference type="EMBL" id="MFC0297103.1"/>
    </source>
</evidence>
<sequence length="123" mass="13814">MIITEINQGPKAEYSLQGKVLTIGGQVSIDLQERQSDVQKVIDICLDNQLQTMREGIGAWYVATIIIPPKQRELVPSGEVDEEGNDIYIERDRELDINKVELRLWALPAGYGQNESTEQGVTE</sequence>
<dbReference type="RefSeq" id="WP_066231570.1">
    <property type="nucleotide sequence ID" value="NZ_JBHLVN010000029.1"/>
</dbReference>
<dbReference type="Proteomes" id="UP001589785">
    <property type="component" value="Unassembled WGS sequence"/>
</dbReference>
<protein>
    <submittedName>
        <fullName evidence="1">AAA family ATPase</fullName>
    </submittedName>
</protein>